<evidence type="ECO:0000259" key="3">
    <source>
        <dbReference type="Pfam" id="PF04235"/>
    </source>
</evidence>
<evidence type="ECO:0000256" key="1">
    <source>
        <dbReference type="SAM" id="MobiDB-lite"/>
    </source>
</evidence>
<dbReference type="Pfam" id="PF04235">
    <property type="entry name" value="DUF418"/>
    <property type="match status" value="1"/>
</dbReference>
<organism evidence="4 5">
    <name type="scientific">Streptomonospora nanhaiensis</name>
    <dbReference type="NCBI Taxonomy" id="1323731"/>
    <lineage>
        <taxon>Bacteria</taxon>
        <taxon>Bacillati</taxon>
        <taxon>Actinomycetota</taxon>
        <taxon>Actinomycetes</taxon>
        <taxon>Streptosporangiales</taxon>
        <taxon>Nocardiopsidaceae</taxon>
        <taxon>Streptomonospora</taxon>
    </lineage>
</organism>
<comment type="caution">
    <text evidence="4">The sequence shown here is derived from an EMBL/GenBank/DDBJ whole genome shotgun (WGS) entry which is preliminary data.</text>
</comment>
<dbReference type="AlphaFoldDB" id="A0A853BNU8"/>
<proteinExistence type="predicted"/>
<accession>A0A853BNU8</accession>
<feature type="transmembrane region" description="Helical" evidence="2">
    <location>
        <begin position="309"/>
        <end position="334"/>
    </location>
</feature>
<feature type="transmembrane region" description="Helical" evidence="2">
    <location>
        <begin position="355"/>
        <end position="379"/>
    </location>
</feature>
<evidence type="ECO:0000256" key="2">
    <source>
        <dbReference type="SAM" id="Phobius"/>
    </source>
</evidence>
<feature type="transmembrane region" description="Helical" evidence="2">
    <location>
        <begin position="226"/>
        <end position="254"/>
    </location>
</feature>
<dbReference type="InterPro" id="IPR007349">
    <property type="entry name" value="DUF418"/>
</dbReference>
<feature type="transmembrane region" description="Helical" evidence="2">
    <location>
        <begin position="124"/>
        <end position="142"/>
    </location>
</feature>
<keyword evidence="5" id="KW-1185">Reference proteome</keyword>
<keyword evidence="2" id="KW-1133">Transmembrane helix</keyword>
<feature type="transmembrane region" description="Helical" evidence="2">
    <location>
        <begin position="266"/>
        <end position="289"/>
    </location>
</feature>
<feature type="region of interest" description="Disordered" evidence="1">
    <location>
        <begin position="1"/>
        <end position="28"/>
    </location>
</feature>
<protein>
    <submittedName>
        <fullName evidence="4">Putative membrane protein YeiB</fullName>
    </submittedName>
</protein>
<keyword evidence="2" id="KW-0812">Transmembrane</keyword>
<dbReference type="PANTHER" id="PTHR30590">
    <property type="entry name" value="INNER MEMBRANE PROTEIN"/>
    <property type="match status" value="1"/>
</dbReference>
<feature type="transmembrane region" description="Helical" evidence="2">
    <location>
        <begin position="40"/>
        <end position="60"/>
    </location>
</feature>
<dbReference type="RefSeq" id="WP_246425084.1">
    <property type="nucleotide sequence ID" value="NZ_JACCFO010000001.1"/>
</dbReference>
<dbReference type="PANTHER" id="PTHR30590:SF2">
    <property type="entry name" value="INNER MEMBRANE PROTEIN"/>
    <property type="match status" value="1"/>
</dbReference>
<dbReference type="EMBL" id="JACCFO010000001">
    <property type="protein sequence ID" value="NYI96680.1"/>
    <property type="molecule type" value="Genomic_DNA"/>
</dbReference>
<gene>
    <name evidence="4" type="ORF">HNR12_002957</name>
</gene>
<feature type="transmembrane region" description="Helical" evidence="2">
    <location>
        <begin position="171"/>
        <end position="191"/>
    </location>
</feature>
<name>A0A853BNU8_9ACTN</name>
<dbReference type="InterPro" id="IPR052529">
    <property type="entry name" value="Bact_Transport_Assoc"/>
</dbReference>
<dbReference type="Proteomes" id="UP000575985">
    <property type="component" value="Unassembled WGS sequence"/>
</dbReference>
<evidence type="ECO:0000313" key="5">
    <source>
        <dbReference type="Proteomes" id="UP000575985"/>
    </source>
</evidence>
<feature type="transmembrane region" description="Helical" evidence="2">
    <location>
        <begin position="80"/>
        <end position="103"/>
    </location>
</feature>
<feature type="transmembrane region" description="Helical" evidence="2">
    <location>
        <begin position="148"/>
        <end position="164"/>
    </location>
</feature>
<feature type="transmembrane region" description="Helical" evidence="2">
    <location>
        <begin position="385"/>
        <end position="403"/>
    </location>
</feature>
<keyword evidence="2" id="KW-0472">Membrane</keyword>
<reference evidence="4 5" key="1">
    <citation type="submission" date="2020-07" db="EMBL/GenBank/DDBJ databases">
        <title>Sequencing the genomes of 1000 actinobacteria strains.</title>
        <authorList>
            <person name="Klenk H.-P."/>
        </authorList>
    </citation>
    <scope>NUCLEOTIDE SEQUENCE [LARGE SCALE GENOMIC DNA]</scope>
    <source>
        <strain evidence="4 5">DSM 45927</strain>
    </source>
</reference>
<feature type="domain" description="DUF418" evidence="3">
    <location>
        <begin position="253"/>
        <end position="422"/>
    </location>
</feature>
<sequence>MPEPTPSTTAGAGGPAPPAPRRGPARGGVLPGERALAPDLARGLMLLLIVLSNTGFYLWAAEHGPSGWHPIDGGPIDRVVQFAMIVGLDLRVFPLFAFLFGYGMAQIMRRQVAAGASEKTAVRLLRRRSLWLILFGLLHGTLLMAGDILGAYGVASLILGALFLRRRDTTLLVWAGVFTLLLVVTESLNAVTVLEAGDTAAADTTPSTEYYASGESDYATSVVMRFFTWLFVAFGGGLMGFAFHAAMLLGVWAARRRVLEEPGRHLGLLRTVAVTGLAVGWLGGLPNALAHVGLIDVAPAMLVELGPLYTLQSATGLPGGLGYVALIALVAHGLSARARASLPVAAVAAVGKRSLSTYLTHSLLFSPILAAWGLGLGAYLHTASMAAFAVGVWLLTVAGAYALERAGRRGPAEVLLRRLMYGRAREDGAGAREAPQPTESRGG</sequence>
<evidence type="ECO:0000313" key="4">
    <source>
        <dbReference type="EMBL" id="NYI96680.1"/>
    </source>
</evidence>